<dbReference type="Pfam" id="PF00881">
    <property type="entry name" value="Nitroreductase"/>
    <property type="match status" value="1"/>
</dbReference>
<evidence type="ECO:0000313" key="3">
    <source>
        <dbReference type="Proteomes" id="UP001597169"/>
    </source>
</evidence>
<proteinExistence type="predicted"/>
<dbReference type="RefSeq" id="WP_379294308.1">
    <property type="nucleotide sequence ID" value="NZ_JBHTKX010000010.1"/>
</dbReference>
<reference evidence="3" key="1">
    <citation type="journal article" date="2019" name="Int. J. Syst. Evol. Microbiol.">
        <title>The Global Catalogue of Microorganisms (GCM) 10K type strain sequencing project: providing services to taxonomists for standard genome sequencing and annotation.</title>
        <authorList>
            <consortium name="The Broad Institute Genomics Platform"/>
            <consortium name="The Broad Institute Genome Sequencing Center for Infectious Disease"/>
            <person name="Wu L."/>
            <person name="Ma J."/>
        </authorList>
    </citation>
    <scope>NUCLEOTIDE SEQUENCE [LARGE SCALE GENOMIC DNA]</scope>
    <source>
        <strain evidence="3">CCUG 53519</strain>
    </source>
</reference>
<dbReference type="Proteomes" id="UP001597169">
    <property type="component" value="Unassembled WGS sequence"/>
</dbReference>
<dbReference type="Gene3D" id="3.40.109.10">
    <property type="entry name" value="NADH Oxidase"/>
    <property type="match status" value="1"/>
</dbReference>
<keyword evidence="3" id="KW-1185">Reference proteome</keyword>
<dbReference type="SUPFAM" id="SSF55469">
    <property type="entry name" value="FMN-dependent nitroreductase-like"/>
    <property type="match status" value="1"/>
</dbReference>
<organism evidence="2 3">
    <name type="scientific">Paenibacillus provencensis</name>
    <dbReference type="NCBI Taxonomy" id="441151"/>
    <lineage>
        <taxon>Bacteria</taxon>
        <taxon>Bacillati</taxon>
        <taxon>Bacillota</taxon>
        <taxon>Bacilli</taxon>
        <taxon>Bacillales</taxon>
        <taxon>Paenibacillaceae</taxon>
        <taxon>Paenibacillus</taxon>
    </lineage>
</organism>
<evidence type="ECO:0000313" key="2">
    <source>
        <dbReference type="EMBL" id="MFD1131421.1"/>
    </source>
</evidence>
<dbReference type="EMBL" id="JBHTKX010000010">
    <property type="protein sequence ID" value="MFD1131421.1"/>
    <property type="molecule type" value="Genomic_DNA"/>
</dbReference>
<comment type="caution">
    <text evidence="2">The sequence shown here is derived from an EMBL/GenBank/DDBJ whole genome shotgun (WGS) entry which is preliminary data.</text>
</comment>
<dbReference type="InterPro" id="IPR029479">
    <property type="entry name" value="Nitroreductase"/>
</dbReference>
<protein>
    <submittedName>
        <fullName evidence="2">Nitroreductase family protein</fullName>
    </submittedName>
</protein>
<name>A0ABW3QHL1_9BACL</name>
<accession>A0ABW3QHL1</accession>
<dbReference type="InterPro" id="IPR000415">
    <property type="entry name" value="Nitroreductase-like"/>
</dbReference>
<feature type="domain" description="Nitroreductase" evidence="1">
    <location>
        <begin position="9"/>
        <end position="59"/>
    </location>
</feature>
<gene>
    <name evidence="2" type="ORF">ACFQ3J_25205</name>
</gene>
<evidence type="ECO:0000259" key="1">
    <source>
        <dbReference type="Pfam" id="PF00881"/>
    </source>
</evidence>
<sequence length="77" mass="8811">MIKAYNPPFADKPVPQDVLYTVLEAARWAPSSNHLQPWRFHIAQTEVERELFKEFFSLAAPGRTGPILYSFGTSFIL</sequence>